<feature type="domain" description="HTH gntR-type" evidence="4">
    <location>
        <begin position="11"/>
        <end position="79"/>
    </location>
</feature>
<dbReference type="PANTHER" id="PTHR38445:SF12">
    <property type="entry name" value="GNTR-FAMILY TRANSCRIPTIONAL REGULATOR"/>
    <property type="match status" value="1"/>
</dbReference>
<name>A0A0M3DM17_9FIRM</name>
<dbReference type="PATRIC" id="fig|1629550.3.peg.3291"/>
<protein>
    <submittedName>
        <fullName evidence="5">GntR family transcriptional regulator</fullName>
    </submittedName>
</protein>
<sequence>MILNLDFNSDKPIYIQIREEVIKSIANGELEIYESLPSVRSLADEIGINLHTVSKAYNLLKDEGYISIDRRKGAVINNLPIDKDINNFNQIKDQIELLVAESYLKGIDKSEFMDLCENYFEKYGVKK</sequence>
<evidence type="ECO:0000313" key="5">
    <source>
        <dbReference type="EMBL" id="KKY02479.1"/>
    </source>
</evidence>
<dbReference type="PANTHER" id="PTHR38445">
    <property type="entry name" value="HTH-TYPE TRANSCRIPTIONAL REPRESSOR YTRA"/>
    <property type="match status" value="1"/>
</dbReference>
<evidence type="ECO:0000259" key="4">
    <source>
        <dbReference type="PROSITE" id="PS50949"/>
    </source>
</evidence>
<dbReference type="GO" id="GO:0003700">
    <property type="term" value="F:DNA-binding transcription factor activity"/>
    <property type="evidence" value="ECO:0007669"/>
    <property type="project" value="InterPro"/>
</dbReference>
<dbReference type="InterPro" id="IPR036390">
    <property type="entry name" value="WH_DNA-bd_sf"/>
</dbReference>
<dbReference type="OrthoDB" id="9802328at2"/>
<dbReference type="AlphaFoldDB" id="A0A0M3DM17"/>
<dbReference type="CDD" id="cd07377">
    <property type="entry name" value="WHTH_GntR"/>
    <property type="match status" value="1"/>
</dbReference>
<accession>A0A0M3DM17</accession>
<proteinExistence type="predicted"/>
<evidence type="ECO:0000256" key="2">
    <source>
        <dbReference type="ARBA" id="ARBA00023125"/>
    </source>
</evidence>
<dbReference type="EMBL" id="LBBT01000057">
    <property type="protein sequence ID" value="KKY02479.1"/>
    <property type="molecule type" value="Genomic_DNA"/>
</dbReference>
<evidence type="ECO:0000256" key="3">
    <source>
        <dbReference type="ARBA" id="ARBA00023163"/>
    </source>
</evidence>
<dbReference type="SMART" id="SM00345">
    <property type="entry name" value="HTH_GNTR"/>
    <property type="match status" value="1"/>
</dbReference>
<keyword evidence="6" id="KW-1185">Reference proteome</keyword>
<organism evidence="5 6">
    <name type="scientific">Paraclostridium benzoelyticum</name>
    <dbReference type="NCBI Taxonomy" id="1629550"/>
    <lineage>
        <taxon>Bacteria</taxon>
        <taxon>Bacillati</taxon>
        <taxon>Bacillota</taxon>
        <taxon>Clostridia</taxon>
        <taxon>Peptostreptococcales</taxon>
        <taxon>Peptostreptococcaceae</taxon>
        <taxon>Paraclostridium</taxon>
    </lineage>
</organism>
<dbReference type="Pfam" id="PF00392">
    <property type="entry name" value="GntR"/>
    <property type="match status" value="1"/>
</dbReference>
<dbReference type="Proteomes" id="UP000034407">
    <property type="component" value="Unassembled WGS sequence"/>
</dbReference>
<evidence type="ECO:0000313" key="6">
    <source>
        <dbReference type="Proteomes" id="UP000034407"/>
    </source>
</evidence>
<dbReference type="PROSITE" id="PS50949">
    <property type="entry name" value="HTH_GNTR"/>
    <property type="match status" value="1"/>
</dbReference>
<dbReference type="GO" id="GO:0003677">
    <property type="term" value="F:DNA binding"/>
    <property type="evidence" value="ECO:0007669"/>
    <property type="project" value="UniProtKB-KW"/>
</dbReference>
<dbReference type="RefSeq" id="WP_046821975.1">
    <property type="nucleotide sequence ID" value="NZ_LBBT01000057.1"/>
</dbReference>
<comment type="caution">
    <text evidence="5">The sequence shown here is derived from an EMBL/GenBank/DDBJ whole genome shotgun (WGS) entry which is preliminary data.</text>
</comment>
<dbReference type="InterPro" id="IPR036388">
    <property type="entry name" value="WH-like_DNA-bd_sf"/>
</dbReference>
<dbReference type="Gene3D" id="1.10.10.10">
    <property type="entry name" value="Winged helix-like DNA-binding domain superfamily/Winged helix DNA-binding domain"/>
    <property type="match status" value="1"/>
</dbReference>
<evidence type="ECO:0000256" key="1">
    <source>
        <dbReference type="ARBA" id="ARBA00023015"/>
    </source>
</evidence>
<gene>
    <name evidence="5" type="ORF">VN21_02940</name>
</gene>
<reference evidence="5 6" key="1">
    <citation type="submission" date="2015-04" db="EMBL/GenBank/DDBJ databases">
        <title>Microcin producing Clostridium sp. JC272T.</title>
        <authorList>
            <person name="Jyothsna T."/>
            <person name="Sasikala C."/>
            <person name="Ramana C."/>
        </authorList>
    </citation>
    <scope>NUCLEOTIDE SEQUENCE [LARGE SCALE GENOMIC DNA]</scope>
    <source>
        <strain evidence="5 6">JC272</strain>
    </source>
</reference>
<keyword evidence="2" id="KW-0238">DNA-binding</keyword>
<dbReference type="SUPFAM" id="SSF46785">
    <property type="entry name" value="Winged helix' DNA-binding domain"/>
    <property type="match status" value="1"/>
</dbReference>
<dbReference type="InterPro" id="IPR000524">
    <property type="entry name" value="Tscrpt_reg_HTH_GntR"/>
</dbReference>
<keyword evidence="1" id="KW-0805">Transcription regulation</keyword>
<keyword evidence="3" id="KW-0804">Transcription</keyword>